<dbReference type="GO" id="GO:0016787">
    <property type="term" value="F:hydrolase activity"/>
    <property type="evidence" value="ECO:0007669"/>
    <property type="project" value="InterPro"/>
</dbReference>
<dbReference type="KEGG" id="mhos:CXR34_08590"/>
<dbReference type="SUPFAM" id="SSF56300">
    <property type="entry name" value="Metallo-dependent phosphatases"/>
    <property type="match status" value="1"/>
</dbReference>
<dbReference type="InterPro" id="IPR004843">
    <property type="entry name" value="Calcineurin-like_PHP"/>
</dbReference>
<feature type="domain" description="Calcineurin-like phosphoesterase" evidence="1">
    <location>
        <begin position="7"/>
        <end position="171"/>
    </location>
</feature>
<dbReference type="Pfam" id="PF00149">
    <property type="entry name" value="Metallophos"/>
    <property type="match status" value="1"/>
</dbReference>
<sequence length="227" mass="25808">MQIMTQILYTSDPHVQHPMLARLRGFLTADGEADTTAHDAWYAEMWREHVTKRDLVYVAGDLTVGGVARERYALELIRSLPGRKVFVAGNHDRTHPAHRDSVKAGMQAEWLETFDAVLPFAVRRVMIGGVKRQLAVSHFPLFGDHTREDRFDEWRLKDSGRWHLHGHTHNPEQRVHDGHQLHVGIDAWGRPLTESEVIRIIEAAEAGREHDVSFRQLIDAAAAAQAD</sequence>
<name>A0A2K9D7B0_9MICO</name>
<protein>
    <submittedName>
        <fullName evidence="2">Metallophosphoesterase</fullName>
    </submittedName>
</protein>
<dbReference type="AlphaFoldDB" id="A0A2K9D7B0"/>
<evidence type="ECO:0000313" key="2">
    <source>
        <dbReference type="EMBL" id="AUG29495.1"/>
    </source>
</evidence>
<proteinExistence type="predicted"/>
<gene>
    <name evidence="2" type="ORF">CXR34_08590</name>
</gene>
<evidence type="ECO:0000259" key="1">
    <source>
        <dbReference type="Pfam" id="PF00149"/>
    </source>
</evidence>
<organism evidence="2 3">
    <name type="scientific">Microbacterium hominis</name>
    <dbReference type="NCBI Taxonomy" id="162426"/>
    <lineage>
        <taxon>Bacteria</taxon>
        <taxon>Bacillati</taxon>
        <taxon>Actinomycetota</taxon>
        <taxon>Actinomycetes</taxon>
        <taxon>Micrococcales</taxon>
        <taxon>Microbacteriaceae</taxon>
        <taxon>Microbacterium</taxon>
    </lineage>
</organism>
<reference evidence="2 3" key="1">
    <citation type="submission" date="2017-12" db="EMBL/GenBank/DDBJ databases">
        <title>Isolation and characterization of estrogens degradatiion strain Microbacterium hominis SJTG1.</title>
        <authorList>
            <person name="Xiong W."/>
            <person name="Yin C."/>
            <person name="Zheng D."/>
            <person name="Liang R."/>
        </authorList>
    </citation>
    <scope>NUCLEOTIDE SEQUENCE [LARGE SCALE GENOMIC DNA]</scope>
    <source>
        <strain evidence="2 3">SJTG1</strain>
    </source>
</reference>
<dbReference type="Gene3D" id="3.60.21.10">
    <property type="match status" value="1"/>
</dbReference>
<dbReference type="InterPro" id="IPR029052">
    <property type="entry name" value="Metallo-depent_PP-like"/>
</dbReference>
<dbReference type="EMBL" id="CP025299">
    <property type="protein sequence ID" value="AUG29495.1"/>
    <property type="molecule type" value="Genomic_DNA"/>
</dbReference>
<accession>A0A2K9D7B0</accession>
<evidence type="ECO:0000313" key="3">
    <source>
        <dbReference type="Proteomes" id="UP000233276"/>
    </source>
</evidence>
<dbReference type="Proteomes" id="UP000233276">
    <property type="component" value="Chromosome"/>
</dbReference>